<sequence>MMSTTTNETKPGGLMGSLRNILHNPSSINSNNNKNINHSGGTFTNTAAPTTTTTTTTTNSSSAAVTPDIKHSLTTENMKAEESSGDNNPPRKRTKVSRACDACRRKKVRCDGEYSSTLQRVSKICNNCTKNNEECTFSRVPLKRGPSKGYIRDLEDKAEHNDGVPTQQHPQQHHNGGPLIGGSTVRPISGSLGGSGPVPVSTFSHQPLVFAQSHLNQQQQQLPITSVTSSSPPIKLPPLLGFQSKVFPSTTQRLTSSSSVPTVSSSNPSSPTSHGLTAQADQSSVSTIIPTPGPATNAIETTQSATNAKPNSPPIQGPFWKVPYEMPQSASSRKSSISSATGHGGSRLRRKSSIDSISSTSTTGSRLPSLKPSVSMSSDFMSDSESEDYYSIRSGASHSQFPPVGASRKDSMSPRNSIASMSSLNGRMNKTLNFQSSASTTPVMVGSPLSAAGQTQYFVQQQQNMYAGQHPLPVPPMQPSFQIGGHMPIQSPAPRFSYPQQGFVYPPTSIPVNLLETNLKLYYDHFHSSFPILPFNSTMLASLSQARDESAAHVWVIEMFNRALNNLNNFKQVNLNENIELLSRLMSSYPFSNLGINMNDTSLIFFFSTILIINYAILLNGDVYSSGISWSSSIFNDYKVVQKFVEFVGRQKGNNMSNSVDLDRIELYLSKLYLSLDVIDNINSISTGSQKNVGNNTMIQFLYSNSNLLMNENDESIKSGLTVFKNSQLFSQLINIRDQFILSFGNYTQPIQIAITQSNDEFSSYFVTLINEKYDLINYLFEMNAFLKDSIDHDPEEVYENLMDYNLKLIRLVKKISNSIMHFANYIGTSTASSSASTSPTSEQSKKSENKVLMNPLLNISIGQLFKLIKLNKLLIDSLSYLNQSTEHLHAGNRSSATDLSGRLSKINNDLSISFNLLNLNLVNLQLGTKSNAIIRKKINDYNFNFNLQNMVSNNETKSDIKLSLNNWFQEFTTSILPFIHSENTEGWY</sequence>
<evidence type="ECO:0000256" key="6">
    <source>
        <dbReference type="ARBA" id="ARBA00023242"/>
    </source>
</evidence>
<dbReference type="RefSeq" id="XP_049264667.1">
    <property type="nucleotide sequence ID" value="XM_049405747.1"/>
</dbReference>
<keyword evidence="5" id="KW-0804">Transcription</keyword>
<organism evidence="9 10">
    <name type="scientific">[Candida] subhashii</name>
    <dbReference type="NCBI Taxonomy" id="561895"/>
    <lineage>
        <taxon>Eukaryota</taxon>
        <taxon>Fungi</taxon>
        <taxon>Dikarya</taxon>
        <taxon>Ascomycota</taxon>
        <taxon>Saccharomycotina</taxon>
        <taxon>Pichiomycetes</taxon>
        <taxon>Debaryomycetaceae</taxon>
        <taxon>Spathaspora</taxon>
    </lineage>
</organism>
<keyword evidence="6" id="KW-0539">Nucleus</keyword>
<dbReference type="Proteomes" id="UP000694255">
    <property type="component" value="Unassembled WGS sequence"/>
</dbReference>
<evidence type="ECO:0000256" key="1">
    <source>
        <dbReference type="ARBA" id="ARBA00022723"/>
    </source>
</evidence>
<dbReference type="GO" id="GO:0003677">
    <property type="term" value="F:DNA binding"/>
    <property type="evidence" value="ECO:0007669"/>
    <property type="project" value="UniProtKB-KW"/>
</dbReference>
<reference evidence="9 10" key="1">
    <citation type="journal article" date="2021" name="DNA Res.">
        <title>Genome analysis of Candida subhashii reveals its hybrid nature and dual mitochondrial genome conformations.</title>
        <authorList>
            <person name="Mixao V."/>
            <person name="Hegedusova E."/>
            <person name="Saus E."/>
            <person name="Pryszcz L.P."/>
            <person name="Cillingova A."/>
            <person name="Nosek J."/>
            <person name="Gabaldon T."/>
        </authorList>
    </citation>
    <scope>NUCLEOTIDE SEQUENCE [LARGE SCALE GENOMIC DNA]</scope>
    <source>
        <strain evidence="9 10">CBS 10753</strain>
    </source>
</reference>
<keyword evidence="4" id="KW-0238">DNA-binding</keyword>
<dbReference type="Pfam" id="PF00172">
    <property type="entry name" value="Zn_clus"/>
    <property type="match status" value="1"/>
</dbReference>
<feature type="compositionally biased region" description="Low complexity" evidence="7">
    <location>
        <begin position="329"/>
        <end position="339"/>
    </location>
</feature>
<evidence type="ECO:0000313" key="9">
    <source>
        <dbReference type="EMBL" id="KAG7664435.1"/>
    </source>
</evidence>
<name>A0A8J5QZL9_9ASCO</name>
<dbReference type="PANTHER" id="PTHR31668:SF26">
    <property type="entry name" value="GLUCOSE TRANSPORT TRANSCRIPTION REGULATOR RGT1-RELATED"/>
    <property type="match status" value="1"/>
</dbReference>
<accession>A0A8J5QZL9</accession>
<keyword evidence="3" id="KW-0805">Transcription regulation</keyword>
<proteinExistence type="predicted"/>
<feature type="domain" description="Zn(2)-C6 fungal-type" evidence="8">
    <location>
        <begin position="99"/>
        <end position="137"/>
    </location>
</feature>
<dbReference type="SMART" id="SM00066">
    <property type="entry name" value="GAL4"/>
    <property type="match status" value="1"/>
</dbReference>
<comment type="caution">
    <text evidence="9">The sequence shown here is derived from an EMBL/GenBank/DDBJ whole genome shotgun (WGS) entry which is preliminary data.</text>
</comment>
<evidence type="ECO:0000313" key="10">
    <source>
        <dbReference type="Proteomes" id="UP000694255"/>
    </source>
</evidence>
<keyword evidence="2" id="KW-0862">Zinc</keyword>
<evidence type="ECO:0000256" key="7">
    <source>
        <dbReference type="SAM" id="MobiDB-lite"/>
    </source>
</evidence>
<evidence type="ECO:0000256" key="5">
    <source>
        <dbReference type="ARBA" id="ARBA00023163"/>
    </source>
</evidence>
<dbReference type="InterPro" id="IPR050797">
    <property type="entry name" value="Carb_Metab_Trans_Reg"/>
</dbReference>
<protein>
    <recommendedName>
        <fullName evidence="8">Zn(2)-C6 fungal-type domain-containing protein</fullName>
    </recommendedName>
</protein>
<dbReference type="EMBL" id="JAGSYN010000083">
    <property type="protein sequence ID" value="KAG7664435.1"/>
    <property type="molecule type" value="Genomic_DNA"/>
</dbReference>
<feature type="compositionally biased region" description="Low complexity" evidence="7">
    <location>
        <begin position="40"/>
        <end position="67"/>
    </location>
</feature>
<evidence type="ECO:0000256" key="2">
    <source>
        <dbReference type="ARBA" id="ARBA00022833"/>
    </source>
</evidence>
<feature type="compositionally biased region" description="Low complexity" evidence="7">
    <location>
        <begin position="354"/>
        <end position="366"/>
    </location>
</feature>
<dbReference type="GO" id="GO:0008270">
    <property type="term" value="F:zinc ion binding"/>
    <property type="evidence" value="ECO:0007669"/>
    <property type="project" value="InterPro"/>
</dbReference>
<evidence type="ECO:0000259" key="8">
    <source>
        <dbReference type="PROSITE" id="PS50048"/>
    </source>
</evidence>
<feature type="region of interest" description="Disordered" evidence="7">
    <location>
        <begin position="40"/>
        <end position="94"/>
    </location>
</feature>
<gene>
    <name evidence="9" type="ORF">J8A68_002038</name>
</gene>
<evidence type="ECO:0000256" key="3">
    <source>
        <dbReference type="ARBA" id="ARBA00023015"/>
    </source>
</evidence>
<keyword evidence="1" id="KW-0479">Metal-binding</keyword>
<dbReference type="PROSITE" id="PS50048">
    <property type="entry name" value="ZN2_CY6_FUNGAL_2"/>
    <property type="match status" value="1"/>
</dbReference>
<dbReference type="PANTHER" id="PTHR31668">
    <property type="entry name" value="GLUCOSE TRANSPORT TRANSCRIPTION REGULATOR RGT1-RELATED-RELATED"/>
    <property type="match status" value="1"/>
</dbReference>
<feature type="compositionally biased region" description="Basic and acidic residues" evidence="7">
    <location>
        <begin position="68"/>
        <end position="82"/>
    </location>
</feature>
<dbReference type="InterPro" id="IPR001138">
    <property type="entry name" value="Zn2Cys6_DnaBD"/>
</dbReference>
<dbReference type="CDD" id="cd00067">
    <property type="entry name" value="GAL4"/>
    <property type="match status" value="1"/>
</dbReference>
<feature type="compositionally biased region" description="Polar residues" evidence="7">
    <location>
        <begin position="298"/>
        <end position="310"/>
    </location>
</feature>
<feature type="region of interest" description="Disordered" evidence="7">
    <location>
        <begin position="160"/>
        <end position="199"/>
    </location>
</feature>
<feature type="region of interest" description="Disordered" evidence="7">
    <location>
        <begin position="394"/>
        <end position="421"/>
    </location>
</feature>
<dbReference type="OrthoDB" id="5426978at2759"/>
<feature type="compositionally biased region" description="Low complexity" evidence="7">
    <location>
        <begin position="255"/>
        <end position="273"/>
    </location>
</feature>
<feature type="region of interest" description="Disordered" evidence="7">
    <location>
        <begin position="252"/>
        <end position="381"/>
    </location>
</feature>
<evidence type="ECO:0000256" key="4">
    <source>
        <dbReference type="ARBA" id="ARBA00023125"/>
    </source>
</evidence>
<feature type="compositionally biased region" description="Low complexity" evidence="7">
    <location>
        <begin position="163"/>
        <end position="177"/>
    </location>
</feature>
<keyword evidence="10" id="KW-1185">Reference proteome</keyword>
<dbReference type="GeneID" id="73468839"/>
<feature type="compositionally biased region" description="Polar residues" evidence="7">
    <location>
        <begin position="274"/>
        <end position="289"/>
    </location>
</feature>
<dbReference type="GO" id="GO:0000981">
    <property type="term" value="F:DNA-binding transcription factor activity, RNA polymerase II-specific"/>
    <property type="evidence" value="ECO:0007669"/>
    <property type="project" value="InterPro"/>
</dbReference>
<dbReference type="AlphaFoldDB" id="A0A8J5QZL9"/>